<gene>
    <name evidence="3" type="primary">Aste57867_24491</name>
    <name evidence="2" type="ORF">As57867_024414</name>
    <name evidence="3" type="ORF">ASTE57867_24491</name>
</gene>
<feature type="region of interest" description="Disordered" evidence="1">
    <location>
        <begin position="36"/>
        <end position="63"/>
    </location>
</feature>
<accession>A0A485LSG5</accession>
<protein>
    <submittedName>
        <fullName evidence="3">Aste57867_24491 protein</fullName>
    </submittedName>
</protein>
<dbReference type="Proteomes" id="UP000332933">
    <property type="component" value="Unassembled WGS sequence"/>
</dbReference>
<sequence length="397" mass="44002">MDLIDVDLTALCDLLDGDGDLSEEIELPHASILGVPSDATVGREERTPPPAGTKPTKRVRSSTKTELGYLKAKHDDLVTQLTALQTATSDSSSMGVWEQRAKSQGQEAQRSLQENARLKEALNEQIGLIDALQRVFRKKPRLSAFPSSDLAEWKAARLGSTGRHEALQLLLDHQYADMDSQWIRHGLHDTSASSETLKKAFIRSSHDIMLVHCVQCSTWSAPFDHVASVLWDMVSVKIKVDFANQYVSEVSFVRSFVRSFVPCVSRVSAQRVEAVDDNTVYTRFCAEFPNKYLPAVDGRLASKRYISARRVVIVYRSILDDVLVPLDPQHLKDNQRGWVAVEPCGNSQTRLTILTCQTPPLAPSLRVEAGAMSEYMLTLFAQNAAAFDASLAMALSQ</sequence>
<name>A0A485LSG5_9STRA</name>
<dbReference type="OrthoDB" id="77767at2759"/>
<evidence type="ECO:0000313" key="3">
    <source>
        <dbReference type="EMBL" id="VFU01130.1"/>
    </source>
</evidence>
<dbReference type="EMBL" id="VJMH01007404">
    <property type="protein sequence ID" value="KAF0683457.1"/>
    <property type="molecule type" value="Genomic_DNA"/>
</dbReference>
<evidence type="ECO:0000313" key="2">
    <source>
        <dbReference type="EMBL" id="KAF0683457.1"/>
    </source>
</evidence>
<dbReference type="EMBL" id="CAADRA010007430">
    <property type="protein sequence ID" value="VFU01130.1"/>
    <property type="molecule type" value="Genomic_DNA"/>
</dbReference>
<reference evidence="2" key="2">
    <citation type="submission" date="2019-06" db="EMBL/GenBank/DDBJ databases">
        <title>Genomics analysis of Aphanomyces spp. identifies a new class of oomycete effector associated with host adaptation.</title>
        <authorList>
            <person name="Gaulin E."/>
        </authorList>
    </citation>
    <scope>NUCLEOTIDE SEQUENCE</scope>
    <source>
        <strain evidence="2">CBS 578.67</strain>
    </source>
</reference>
<proteinExistence type="predicted"/>
<organism evidence="3 4">
    <name type="scientific">Aphanomyces stellatus</name>
    <dbReference type="NCBI Taxonomy" id="120398"/>
    <lineage>
        <taxon>Eukaryota</taxon>
        <taxon>Sar</taxon>
        <taxon>Stramenopiles</taxon>
        <taxon>Oomycota</taxon>
        <taxon>Saprolegniomycetes</taxon>
        <taxon>Saprolegniales</taxon>
        <taxon>Verrucalvaceae</taxon>
        <taxon>Aphanomyces</taxon>
    </lineage>
</organism>
<evidence type="ECO:0000313" key="4">
    <source>
        <dbReference type="Proteomes" id="UP000332933"/>
    </source>
</evidence>
<evidence type="ECO:0000256" key="1">
    <source>
        <dbReference type="SAM" id="MobiDB-lite"/>
    </source>
</evidence>
<dbReference type="AlphaFoldDB" id="A0A485LSG5"/>
<reference evidence="3 4" key="1">
    <citation type="submission" date="2019-03" db="EMBL/GenBank/DDBJ databases">
        <authorList>
            <person name="Gaulin E."/>
            <person name="Dumas B."/>
        </authorList>
    </citation>
    <scope>NUCLEOTIDE SEQUENCE [LARGE SCALE GENOMIC DNA]</scope>
    <source>
        <strain evidence="3">CBS 568.67</strain>
    </source>
</reference>
<keyword evidence="4" id="KW-1185">Reference proteome</keyword>